<reference evidence="2 3" key="1">
    <citation type="submission" date="2014-04" db="EMBL/GenBank/DDBJ databases">
        <title>Draft genome sequence of Pantoea beijingensis strain LMG 27579, an emerging pathogen to Pleurotus eryngii with potential industrial application.</title>
        <authorList>
            <person name="Xu F."/>
            <person name="Liu Y."/>
            <person name="Wang S."/>
            <person name="Yin Y."/>
            <person name="Ma Y."/>
            <person name="Zhao S."/>
            <person name="Rong C."/>
        </authorList>
    </citation>
    <scope>NUCLEOTIDE SEQUENCE [LARGE SCALE GENOMIC DNA]</scope>
    <source>
        <strain evidence="2 3">LMG 27579</strain>
    </source>
</reference>
<sequence length="219" mass="24517">MGHKNNAGANAYTPFSLKLYDWWVLTISNRYAWRCPTETLLLTHFQQHMGAKHLDIGVGTGYYPAKTPQGSQDITLLDLNQDSLAAAQRRIGGQRVTASVRHDIFQPFPSELREKFDSVSLFYLLHCLSGSMVEKSLAIRHTAEALKSDGVLYGATILGTGVEHNSFGHKLMTIYNKKGIFSNRQDSSQTLKQVLAEHFHQVKITVHGTVALFCARQKK</sequence>
<dbReference type="Proteomes" id="UP000288794">
    <property type="component" value="Unassembled WGS sequence"/>
</dbReference>
<dbReference type="InterPro" id="IPR016584">
    <property type="entry name" value="MeTrfase_VrtF"/>
</dbReference>
<dbReference type="RefSeq" id="WP_128178978.1">
    <property type="nucleotide sequence ID" value="NZ_CP071409.1"/>
</dbReference>
<dbReference type="InterPro" id="IPR029063">
    <property type="entry name" value="SAM-dependent_MTases_sf"/>
</dbReference>
<dbReference type="EMBL" id="JMEE01000044">
    <property type="protein sequence ID" value="RWR00897.1"/>
    <property type="molecule type" value="Genomic_DNA"/>
</dbReference>
<dbReference type="GO" id="GO:0008168">
    <property type="term" value="F:methyltransferase activity"/>
    <property type="evidence" value="ECO:0007669"/>
    <property type="project" value="InterPro"/>
</dbReference>
<name>A0A443IAH1_9GAMM</name>
<evidence type="ECO:0000313" key="2">
    <source>
        <dbReference type="EMBL" id="RWR00897.1"/>
    </source>
</evidence>
<organism evidence="2 3">
    <name type="scientific">[Pantoea] beijingensis</name>
    <dbReference type="NCBI Taxonomy" id="1324864"/>
    <lineage>
        <taxon>Bacteria</taxon>
        <taxon>Pseudomonadati</taxon>
        <taxon>Pseudomonadota</taxon>
        <taxon>Gammaproteobacteria</taxon>
        <taxon>Enterobacterales</taxon>
        <taxon>Erwiniaceae</taxon>
        <taxon>Erwinia</taxon>
    </lineage>
</organism>
<keyword evidence="3" id="KW-1185">Reference proteome</keyword>
<dbReference type="InterPro" id="IPR013217">
    <property type="entry name" value="Methyltransf_12"/>
</dbReference>
<dbReference type="Gene3D" id="3.40.50.150">
    <property type="entry name" value="Vaccinia Virus protein VP39"/>
    <property type="match status" value="1"/>
</dbReference>
<accession>A0A443IAH1</accession>
<protein>
    <recommendedName>
        <fullName evidence="1">Methyltransferase type 12 domain-containing protein</fullName>
    </recommendedName>
</protein>
<gene>
    <name evidence="2" type="ORF">ED28_15695</name>
</gene>
<comment type="caution">
    <text evidence="2">The sequence shown here is derived from an EMBL/GenBank/DDBJ whole genome shotgun (WGS) entry which is preliminary data.</text>
</comment>
<evidence type="ECO:0000259" key="1">
    <source>
        <dbReference type="Pfam" id="PF08242"/>
    </source>
</evidence>
<dbReference type="AlphaFoldDB" id="A0A443IAH1"/>
<dbReference type="PIRSF" id="PIRSF011491">
    <property type="entry name" value="Mtase_YbcY_prd"/>
    <property type="match status" value="1"/>
</dbReference>
<evidence type="ECO:0000313" key="3">
    <source>
        <dbReference type="Proteomes" id="UP000288794"/>
    </source>
</evidence>
<dbReference type="SUPFAM" id="SSF53335">
    <property type="entry name" value="S-adenosyl-L-methionine-dependent methyltransferases"/>
    <property type="match status" value="1"/>
</dbReference>
<dbReference type="CDD" id="cd02440">
    <property type="entry name" value="AdoMet_MTases"/>
    <property type="match status" value="1"/>
</dbReference>
<feature type="domain" description="Methyltransferase type 12" evidence="1">
    <location>
        <begin position="54"/>
        <end position="152"/>
    </location>
</feature>
<proteinExistence type="predicted"/>
<dbReference type="Pfam" id="PF08242">
    <property type="entry name" value="Methyltransf_12"/>
    <property type="match status" value="1"/>
</dbReference>